<evidence type="ECO:0000256" key="1">
    <source>
        <dbReference type="ARBA" id="ARBA00022737"/>
    </source>
</evidence>
<dbReference type="Gene3D" id="3.10.580.10">
    <property type="entry name" value="CBS-domain"/>
    <property type="match status" value="2"/>
</dbReference>
<keyword evidence="1" id="KW-0677">Repeat</keyword>
<evidence type="ECO:0000313" key="4">
    <source>
        <dbReference type="EMBL" id="SIM38624.1"/>
    </source>
</evidence>
<feature type="domain" description="CBS" evidence="3">
    <location>
        <begin position="227"/>
        <end position="281"/>
    </location>
</feature>
<dbReference type="AlphaFoldDB" id="A0A1N5SRH3"/>
<protein>
    <submittedName>
        <fullName evidence="4">CBS domain protein</fullName>
    </submittedName>
</protein>
<evidence type="ECO:0000259" key="3">
    <source>
        <dbReference type="PROSITE" id="PS51371"/>
    </source>
</evidence>
<proteinExistence type="predicted"/>
<dbReference type="PANTHER" id="PTHR48108">
    <property type="entry name" value="CBS DOMAIN-CONTAINING PROTEIN CBSX2, CHLOROPLASTIC"/>
    <property type="match status" value="1"/>
</dbReference>
<feature type="domain" description="CBS" evidence="3">
    <location>
        <begin position="8"/>
        <end position="64"/>
    </location>
</feature>
<sequence length="281" mass="31703">MESVQSIMTPDPVIFKLPSTVAQAVSVLIKNNITGMPVVNSNGKYVGIISRRDVFANPEETQATRITRSEPSIREDTEIREAAILMVKEKRRHAAIVNSKEEVIGILTPQDFLKTIEKSYGNIIVKEIMKSLAFPIWEKTPLPVVYRSMRLTGIFTYPVTDSHGNFKGLITDRDLFDKIDVSTVRVDDVETMSEDDPWSWDSVRNVVSYFIERNHLKIPEDPAESIAIRKPVVANLNERLALVARKMRDGNFNQLPVTSSVNGLEGILTDLDILSVFMKEK</sequence>
<dbReference type="InterPro" id="IPR051462">
    <property type="entry name" value="CBS_domain-containing"/>
</dbReference>
<dbReference type="SUPFAM" id="SSF54631">
    <property type="entry name" value="CBS-domain pair"/>
    <property type="match status" value="2"/>
</dbReference>
<dbReference type="EMBL" id="LT671858">
    <property type="protein sequence ID" value="SIM38624.1"/>
    <property type="molecule type" value="Genomic_DNA"/>
</dbReference>
<name>A0A1N5SRH3_9ARCH</name>
<dbReference type="RefSeq" id="WP_148689529.1">
    <property type="nucleotide sequence ID" value="NZ_LT671858.1"/>
</dbReference>
<dbReference type="PROSITE" id="PS51371">
    <property type="entry name" value="CBS"/>
    <property type="match status" value="4"/>
</dbReference>
<organism evidence="4 5">
    <name type="scientific">Cuniculiplasma divulgatum</name>
    <dbReference type="NCBI Taxonomy" id="1673428"/>
    <lineage>
        <taxon>Archaea</taxon>
        <taxon>Methanobacteriati</taxon>
        <taxon>Thermoplasmatota</taxon>
        <taxon>Thermoplasmata</taxon>
        <taxon>Thermoplasmatales</taxon>
        <taxon>Cuniculiplasmataceae</taxon>
        <taxon>Cuniculiplasma</taxon>
    </lineage>
</organism>
<dbReference type="Proteomes" id="UP000195607">
    <property type="component" value="Chromosome I"/>
</dbReference>
<dbReference type="PANTHER" id="PTHR48108:SF26">
    <property type="entry name" value="CBS DOMAIN-CONTAINING PROTEIN DDB_G0289609"/>
    <property type="match status" value="1"/>
</dbReference>
<dbReference type="InterPro" id="IPR046342">
    <property type="entry name" value="CBS_dom_sf"/>
</dbReference>
<reference evidence="4 5" key="1">
    <citation type="submission" date="2016-04" db="EMBL/GenBank/DDBJ databases">
        <authorList>
            <person name="Evans L.H."/>
            <person name="Alamgir A."/>
            <person name="Owens N."/>
            <person name="Weber N.D."/>
            <person name="Virtaneva K."/>
            <person name="Barbian K."/>
            <person name="Babar A."/>
            <person name="Rosenke K."/>
        </authorList>
    </citation>
    <scope>NUCLEOTIDE SEQUENCE [LARGE SCALE GENOMIC DNA]</scope>
    <source>
        <strain evidence="5">S5(T) (JCM 30642 \VKM B-2941)</strain>
    </source>
</reference>
<dbReference type="Pfam" id="PF00571">
    <property type="entry name" value="CBS"/>
    <property type="match status" value="4"/>
</dbReference>
<accession>A0A1N5SRH3</accession>
<feature type="domain" description="CBS" evidence="3">
    <location>
        <begin position="129"/>
        <end position="189"/>
    </location>
</feature>
<keyword evidence="2" id="KW-0129">CBS domain</keyword>
<feature type="domain" description="CBS" evidence="3">
    <location>
        <begin position="66"/>
        <end position="127"/>
    </location>
</feature>
<evidence type="ECO:0000256" key="2">
    <source>
        <dbReference type="PROSITE-ProRule" id="PRU00703"/>
    </source>
</evidence>
<dbReference type="InterPro" id="IPR000644">
    <property type="entry name" value="CBS_dom"/>
</dbReference>
<gene>
    <name evidence="4" type="ORF">CSP5_0328</name>
</gene>
<dbReference type="GeneID" id="41587631"/>
<dbReference type="CDD" id="cd02205">
    <property type="entry name" value="CBS_pair_SF"/>
    <property type="match status" value="1"/>
</dbReference>
<evidence type="ECO:0000313" key="5">
    <source>
        <dbReference type="Proteomes" id="UP000195607"/>
    </source>
</evidence>
<dbReference type="SMART" id="SM00116">
    <property type="entry name" value="CBS"/>
    <property type="match status" value="4"/>
</dbReference>